<reference evidence="12" key="1">
    <citation type="submission" date="2020-12" db="EMBL/GenBank/DDBJ databases">
        <title>Metabolic potential, ecology and presence of endohyphal bacteria is reflected in genomic diversity of Mucoromycotina.</title>
        <authorList>
            <person name="Muszewska A."/>
            <person name="Okrasinska A."/>
            <person name="Steczkiewicz K."/>
            <person name="Drgas O."/>
            <person name="Orlowska M."/>
            <person name="Perlinska-Lenart U."/>
            <person name="Aleksandrzak-Piekarczyk T."/>
            <person name="Szatraj K."/>
            <person name="Zielenkiewicz U."/>
            <person name="Pilsyk S."/>
            <person name="Malc E."/>
            <person name="Mieczkowski P."/>
            <person name="Kruszewska J.S."/>
            <person name="Biernat P."/>
            <person name="Pawlowska J."/>
        </authorList>
    </citation>
    <scope>NUCLEOTIDE SEQUENCE</scope>
    <source>
        <strain evidence="12">WA0000051536</strain>
    </source>
</reference>
<dbReference type="PROSITE" id="PS50011">
    <property type="entry name" value="PROTEIN_KINASE_DOM"/>
    <property type="match status" value="1"/>
</dbReference>
<keyword evidence="4 7" id="KW-0547">Nucleotide-binding</keyword>
<dbReference type="InterPro" id="IPR000719">
    <property type="entry name" value="Prot_kinase_dom"/>
</dbReference>
<comment type="similarity">
    <text evidence="8">Belongs to the protein kinase superfamily.</text>
</comment>
<dbReference type="GO" id="GO:0004674">
    <property type="term" value="F:protein serine/threonine kinase activity"/>
    <property type="evidence" value="ECO:0007669"/>
    <property type="project" value="UniProtKB-KW"/>
</dbReference>
<gene>
    <name evidence="12" type="ORF">INT44_002314</name>
</gene>
<feature type="domain" description="Protein kinase" evidence="10">
    <location>
        <begin position="87"/>
        <end position="343"/>
    </location>
</feature>
<dbReference type="SUPFAM" id="SSF56112">
    <property type="entry name" value="Protein kinase-like (PK-like)"/>
    <property type="match status" value="1"/>
</dbReference>
<dbReference type="InterPro" id="IPR017892">
    <property type="entry name" value="Pkinase_C"/>
</dbReference>
<dbReference type="FunFam" id="3.30.200.20:FF:000537">
    <property type="entry name" value="Non-specific serine/threonine protein kinase"/>
    <property type="match status" value="1"/>
</dbReference>
<dbReference type="InterPro" id="IPR017441">
    <property type="entry name" value="Protein_kinase_ATP_BS"/>
</dbReference>
<name>A0A8H7Q6C8_9FUNG</name>
<dbReference type="EMBL" id="JAEPRA010000005">
    <property type="protein sequence ID" value="KAG2185521.1"/>
    <property type="molecule type" value="Genomic_DNA"/>
</dbReference>
<organism evidence="12 13">
    <name type="scientific">Umbelopsis vinacea</name>
    <dbReference type="NCBI Taxonomy" id="44442"/>
    <lineage>
        <taxon>Eukaryota</taxon>
        <taxon>Fungi</taxon>
        <taxon>Fungi incertae sedis</taxon>
        <taxon>Mucoromycota</taxon>
        <taxon>Mucoromycotina</taxon>
        <taxon>Umbelopsidomycetes</taxon>
        <taxon>Umbelopsidales</taxon>
        <taxon>Umbelopsidaceae</taxon>
        <taxon>Umbelopsis</taxon>
    </lineage>
</organism>
<evidence type="ECO:0000256" key="1">
    <source>
        <dbReference type="ARBA" id="ARBA00022527"/>
    </source>
</evidence>
<evidence type="ECO:0000256" key="8">
    <source>
        <dbReference type="RuleBase" id="RU000304"/>
    </source>
</evidence>
<dbReference type="Proteomes" id="UP000612746">
    <property type="component" value="Unassembled WGS sequence"/>
</dbReference>
<dbReference type="OrthoDB" id="63267at2759"/>
<comment type="caution">
    <text evidence="12">The sequence shown here is derived from an EMBL/GenBank/DDBJ whole genome shotgun (WGS) entry which is preliminary data.</text>
</comment>
<dbReference type="SMART" id="SM00220">
    <property type="entry name" value="S_TKc"/>
    <property type="match status" value="1"/>
</dbReference>
<dbReference type="PROSITE" id="PS00107">
    <property type="entry name" value="PROTEIN_KINASE_ATP"/>
    <property type="match status" value="1"/>
</dbReference>
<dbReference type="AlphaFoldDB" id="A0A8H7Q6C8"/>
<dbReference type="PROSITE" id="PS51285">
    <property type="entry name" value="AGC_KINASE_CTER"/>
    <property type="match status" value="1"/>
</dbReference>
<accession>A0A8H7Q6C8</accession>
<protein>
    <submittedName>
        <fullName evidence="12">Uncharacterized protein</fullName>
    </submittedName>
</protein>
<dbReference type="Gene3D" id="1.10.510.10">
    <property type="entry name" value="Transferase(Phosphotransferase) domain 1"/>
    <property type="match status" value="1"/>
</dbReference>
<feature type="domain" description="AGC-kinase C-terminal" evidence="11">
    <location>
        <begin position="344"/>
        <end position="416"/>
    </location>
</feature>
<sequence>MSTLFSFDHDDHPSLRLSTASEGHPDEPTISISEDQDEPPSEDVLSNSYSERCLRDESVYEVALDEDFAASNAQEILGSRKVTKADFEQLKVIGRGAYGKVLLVRHKASRRLYAMKVLKKASLFVKIKHAEHTKAERQILEDLKHPFIVQLYYAFQTDDRLYLILEFASGGELFTHMAAEHMFSEEVASFYLAELILALEHLHSLGIVYRDLKPENCLLDSDGHVVLTDFGLSKVAIEQKTNTVCGTVEYMAPEILMEQHYSKGVDWWSLGILLFEMIVGHTPFNAGNRKKTMDAILKKKLQVPYYVSSEAKDLCNKLLRKNPDVRLGSGEDDITRIKGHRFFRKIDWKAMEARQGTPPIVPILTDPELAENFDSKFTMEMPMESPIDIPSPLSSSYSDFFQGFSYVAKQNHMDAFCN</sequence>
<evidence type="ECO:0000313" key="13">
    <source>
        <dbReference type="Proteomes" id="UP000612746"/>
    </source>
</evidence>
<dbReference type="Pfam" id="PF00433">
    <property type="entry name" value="Pkinase_C"/>
    <property type="match status" value="1"/>
</dbReference>
<feature type="region of interest" description="Disordered" evidence="9">
    <location>
        <begin position="1"/>
        <end position="48"/>
    </location>
</feature>
<dbReference type="Pfam" id="PF00069">
    <property type="entry name" value="Pkinase"/>
    <property type="match status" value="1"/>
</dbReference>
<evidence type="ECO:0000256" key="6">
    <source>
        <dbReference type="ARBA" id="ARBA00022840"/>
    </source>
</evidence>
<keyword evidence="3" id="KW-0808">Transferase</keyword>
<dbReference type="PANTHER" id="PTHR24351">
    <property type="entry name" value="RIBOSOMAL PROTEIN S6 KINASE"/>
    <property type="match status" value="1"/>
</dbReference>
<keyword evidence="6 7" id="KW-0067">ATP-binding</keyword>
<dbReference type="GO" id="GO:0005524">
    <property type="term" value="F:ATP binding"/>
    <property type="evidence" value="ECO:0007669"/>
    <property type="project" value="UniProtKB-UniRule"/>
</dbReference>
<dbReference type="PROSITE" id="PS00108">
    <property type="entry name" value="PROTEIN_KINASE_ST"/>
    <property type="match status" value="1"/>
</dbReference>
<evidence type="ECO:0000259" key="10">
    <source>
        <dbReference type="PROSITE" id="PS50011"/>
    </source>
</evidence>
<evidence type="ECO:0000256" key="2">
    <source>
        <dbReference type="ARBA" id="ARBA00022553"/>
    </source>
</evidence>
<dbReference type="InterPro" id="IPR000961">
    <property type="entry name" value="AGC-kinase_C"/>
</dbReference>
<dbReference type="FunFam" id="1.10.510.10:FF:000048">
    <property type="entry name" value="Protein kinase C"/>
    <property type="match status" value="1"/>
</dbReference>
<evidence type="ECO:0000256" key="9">
    <source>
        <dbReference type="SAM" id="MobiDB-lite"/>
    </source>
</evidence>
<evidence type="ECO:0000256" key="5">
    <source>
        <dbReference type="ARBA" id="ARBA00022777"/>
    </source>
</evidence>
<dbReference type="SMART" id="SM00133">
    <property type="entry name" value="S_TK_X"/>
    <property type="match status" value="1"/>
</dbReference>
<proteinExistence type="inferred from homology"/>
<evidence type="ECO:0000256" key="4">
    <source>
        <dbReference type="ARBA" id="ARBA00022741"/>
    </source>
</evidence>
<keyword evidence="5" id="KW-0418">Kinase</keyword>
<feature type="binding site" evidence="7">
    <location>
        <position position="116"/>
    </location>
    <ligand>
        <name>ATP</name>
        <dbReference type="ChEBI" id="CHEBI:30616"/>
    </ligand>
</feature>
<dbReference type="InterPro" id="IPR011009">
    <property type="entry name" value="Kinase-like_dom_sf"/>
</dbReference>
<evidence type="ECO:0000259" key="11">
    <source>
        <dbReference type="PROSITE" id="PS51285"/>
    </source>
</evidence>
<evidence type="ECO:0000256" key="7">
    <source>
        <dbReference type="PROSITE-ProRule" id="PRU10141"/>
    </source>
</evidence>
<keyword evidence="13" id="KW-1185">Reference proteome</keyword>
<dbReference type="Gene3D" id="3.30.200.20">
    <property type="entry name" value="Phosphorylase Kinase, domain 1"/>
    <property type="match status" value="1"/>
</dbReference>
<keyword evidence="1 8" id="KW-0723">Serine/threonine-protein kinase</keyword>
<keyword evidence="2" id="KW-0597">Phosphoprotein</keyword>
<evidence type="ECO:0000256" key="3">
    <source>
        <dbReference type="ARBA" id="ARBA00022679"/>
    </source>
</evidence>
<evidence type="ECO:0000313" key="12">
    <source>
        <dbReference type="EMBL" id="KAG2185521.1"/>
    </source>
</evidence>
<dbReference type="InterPro" id="IPR008271">
    <property type="entry name" value="Ser/Thr_kinase_AS"/>
</dbReference>